<name>A0A850H5X2_9SPHN</name>
<keyword evidence="7" id="KW-0479">Metal-binding</keyword>
<feature type="transmembrane region" description="Helical" evidence="13">
    <location>
        <begin position="148"/>
        <end position="165"/>
    </location>
</feature>
<dbReference type="GO" id="GO:0020037">
    <property type="term" value="F:heme binding"/>
    <property type="evidence" value="ECO:0007669"/>
    <property type="project" value="TreeGrafter"/>
</dbReference>
<dbReference type="Pfam" id="PF01292">
    <property type="entry name" value="Ni_hydr_CYTB"/>
    <property type="match status" value="1"/>
</dbReference>
<reference evidence="15 16" key="1">
    <citation type="submission" date="2020-06" db="EMBL/GenBank/DDBJ databases">
        <title>Altererythrobacter sp. HHU K3-1.</title>
        <authorList>
            <person name="Zhang D."/>
            <person name="Xue H."/>
        </authorList>
    </citation>
    <scope>NUCLEOTIDE SEQUENCE [LARGE SCALE GENOMIC DNA]</scope>
    <source>
        <strain evidence="15 16">HHU K3-1</strain>
    </source>
</reference>
<evidence type="ECO:0000256" key="11">
    <source>
        <dbReference type="ARBA" id="ARBA00023136"/>
    </source>
</evidence>
<dbReference type="PANTHER" id="PTHR30529">
    <property type="entry name" value="CYTOCHROME B561"/>
    <property type="match status" value="1"/>
</dbReference>
<keyword evidence="6 13" id="KW-0812">Transmembrane</keyword>
<protein>
    <submittedName>
        <fullName evidence="15">Cytochrome b</fullName>
    </submittedName>
</protein>
<evidence type="ECO:0000256" key="8">
    <source>
        <dbReference type="ARBA" id="ARBA00022982"/>
    </source>
</evidence>
<keyword evidence="8" id="KW-0249">Electron transport</keyword>
<keyword evidence="3" id="KW-0813">Transport</keyword>
<dbReference type="Proteomes" id="UP000561438">
    <property type="component" value="Unassembled WGS sequence"/>
</dbReference>
<evidence type="ECO:0000256" key="10">
    <source>
        <dbReference type="ARBA" id="ARBA00023004"/>
    </source>
</evidence>
<dbReference type="PANTHER" id="PTHR30529:SF3">
    <property type="entry name" value="CYTOCHROME B561 HOMOLOG 1"/>
    <property type="match status" value="1"/>
</dbReference>
<accession>A0A850H5X2</accession>
<evidence type="ECO:0000256" key="5">
    <source>
        <dbReference type="ARBA" id="ARBA00022617"/>
    </source>
</evidence>
<evidence type="ECO:0000256" key="9">
    <source>
        <dbReference type="ARBA" id="ARBA00022989"/>
    </source>
</evidence>
<comment type="cofactor">
    <cofactor evidence="1">
        <name>heme b</name>
        <dbReference type="ChEBI" id="CHEBI:60344"/>
    </cofactor>
</comment>
<dbReference type="AlphaFoldDB" id="A0A850H5X2"/>
<dbReference type="GO" id="GO:0009055">
    <property type="term" value="F:electron transfer activity"/>
    <property type="evidence" value="ECO:0007669"/>
    <property type="project" value="InterPro"/>
</dbReference>
<evidence type="ECO:0000256" key="7">
    <source>
        <dbReference type="ARBA" id="ARBA00022723"/>
    </source>
</evidence>
<feature type="transmembrane region" description="Helical" evidence="13">
    <location>
        <begin position="12"/>
        <end position="31"/>
    </location>
</feature>
<evidence type="ECO:0000313" key="15">
    <source>
        <dbReference type="EMBL" id="NVD45562.1"/>
    </source>
</evidence>
<keyword evidence="16" id="KW-1185">Reference proteome</keyword>
<dbReference type="InterPro" id="IPR052168">
    <property type="entry name" value="Cytochrome_b561_oxidase"/>
</dbReference>
<dbReference type="InterPro" id="IPR016174">
    <property type="entry name" value="Di-haem_cyt_TM"/>
</dbReference>
<evidence type="ECO:0000256" key="3">
    <source>
        <dbReference type="ARBA" id="ARBA00022448"/>
    </source>
</evidence>
<evidence type="ECO:0000256" key="13">
    <source>
        <dbReference type="SAM" id="Phobius"/>
    </source>
</evidence>
<evidence type="ECO:0000259" key="14">
    <source>
        <dbReference type="Pfam" id="PF01292"/>
    </source>
</evidence>
<proteinExistence type="inferred from homology"/>
<keyword evidence="11 13" id="KW-0472">Membrane</keyword>
<sequence>MLNDVQKRYSKGAMAFHWIIAVLVIVNWRLAETAHHLESGAGWYWSQHKSVGISILVLTIGRLLWRLGHPVPPLPDTIPSWQRVASRSLHFLFYVLLIGLPLGAWIANSLGDRPVDFFGLFTIPPLPVGTNEGMSETIFGIHATGAEIFIYLIGIHILAALYHTFRKDGAGLGRMLPLGRT</sequence>
<evidence type="ECO:0000256" key="2">
    <source>
        <dbReference type="ARBA" id="ARBA00004651"/>
    </source>
</evidence>
<keyword evidence="10" id="KW-0408">Iron</keyword>
<gene>
    <name evidence="15" type="ORF">HUV48_11145</name>
</gene>
<evidence type="ECO:0000256" key="4">
    <source>
        <dbReference type="ARBA" id="ARBA00022475"/>
    </source>
</evidence>
<dbReference type="InterPro" id="IPR011577">
    <property type="entry name" value="Cyt_b561_bac/Ni-Hgenase"/>
</dbReference>
<evidence type="ECO:0000256" key="12">
    <source>
        <dbReference type="ARBA" id="ARBA00037975"/>
    </source>
</evidence>
<evidence type="ECO:0000256" key="1">
    <source>
        <dbReference type="ARBA" id="ARBA00001970"/>
    </source>
</evidence>
<dbReference type="GO" id="GO:0005886">
    <property type="term" value="C:plasma membrane"/>
    <property type="evidence" value="ECO:0007669"/>
    <property type="project" value="UniProtKB-SubCell"/>
</dbReference>
<comment type="subcellular location">
    <subcellularLocation>
        <location evidence="2">Cell membrane</location>
        <topology evidence="2">Multi-pass membrane protein</topology>
    </subcellularLocation>
</comment>
<dbReference type="EMBL" id="JABWGV010000004">
    <property type="protein sequence ID" value="NVD45562.1"/>
    <property type="molecule type" value="Genomic_DNA"/>
</dbReference>
<feature type="transmembrane region" description="Helical" evidence="13">
    <location>
        <begin position="51"/>
        <end position="68"/>
    </location>
</feature>
<evidence type="ECO:0000256" key="6">
    <source>
        <dbReference type="ARBA" id="ARBA00022692"/>
    </source>
</evidence>
<evidence type="ECO:0000313" key="16">
    <source>
        <dbReference type="Proteomes" id="UP000561438"/>
    </source>
</evidence>
<comment type="similarity">
    <text evidence="12">Belongs to the cytochrome b561 family.</text>
</comment>
<feature type="domain" description="Cytochrome b561 bacterial/Ni-hydrogenase" evidence="14">
    <location>
        <begin position="8"/>
        <end position="177"/>
    </location>
</feature>
<comment type="caution">
    <text evidence="15">The sequence shown here is derived from an EMBL/GenBank/DDBJ whole genome shotgun (WGS) entry which is preliminary data.</text>
</comment>
<keyword evidence="9 13" id="KW-1133">Transmembrane helix</keyword>
<dbReference type="SUPFAM" id="SSF81342">
    <property type="entry name" value="Transmembrane di-heme cytochromes"/>
    <property type="match status" value="1"/>
</dbReference>
<dbReference type="GO" id="GO:0046872">
    <property type="term" value="F:metal ion binding"/>
    <property type="evidence" value="ECO:0007669"/>
    <property type="project" value="UniProtKB-KW"/>
</dbReference>
<dbReference type="GO" id="GO:0022904">
    <property type="term" value="P:respiratory electron transport chain"/>
    <property type="evidence" value="ECO:0007669"/>
    <property type="project" value="InterPro"/>
</dbReference>
<feature type="transmembrane region" description="Helical" evidence="13">
    <location>
        <begin position="89"/>
        <end position="107"/>
    </location>
</feature>
<keyword evidence="4" id="KW-1003">Cell membrane</keyword>
<keyword evidence="5" id="KW-0349">Heme</keyword>
<organism evidence="15 16">
    <name type="scientific">Qipengyuania atrilutea</name>
    <dbReference type="NCBI Taxonomy" id="2744473"/>
    <lineage>
        <taxon>Bacteria</taxon>
        <taxon>Pseudomonadati</taxon>
        <taxon>Pseudomonadota</taxon>
        <taxon>Alphaproteobacteria</taxon>
        <taxon>Sphingomonadales</taxon>
        <taxon>Erythrobacteraceae</taxon>
        <taxon>Qipengyuania</taxon>
    </lineage>
</organism>